<evidence type="ECO:0000313" key="2">
    <source>
        <dbReference type="Proteomes" id="UP000186878"/>
    </source>
</evidence>
<proteinExistence type="predicted"/>
<protein>
    <submittedName>
        <fullName evidence="1">Uncharacterized protein</fullName>
    </submittedName>
</protein>
<dbReference type="Proteomes" id="UP000186878">
    <property type="component" value="Unassembled WGS sequence"/>
</dbReference>
<sequence>MTTQTKAQGAKLGPIQRKQAERAFLEAMASSAPQFVNSNTLDEYAAELAEALVKGLNRIDQSSAPGSAQ</sequence>
<accession>A0A1Q8SPG0</accession>
<dbReference type="EMBL" id="MSDO01000022">
    <property type="protein sequence ID" value="OLO03313.1"/>
    <property type="molecule type" value="Genomic_DNA"/>
</dbReference>
<evidence type="ECO:0000313" key="1">
    <source>
        <dbReference type="EMBL" id="OLO03313.1"/>
    </source>
</evidence>
<comment type="caution">
    <text evidence="1">The sequence shown here is derived from an EMBL/GenBank/DDBJ whole genome shotgun (WGS) entry which is preliminary data.</text>
</comment>
<keyword evidence="2" id="KW-1185">Reference proteome</keyword>
<gene>
    <name evidence="1" type="ORF">BTW07_14610</name>
</gene>
<organism evidence="1 2">
    <name type="scientific">Salinicola socius</name>
    <dbReference type="NCBI Taxonomy" id="404433"/>
    <lineage>
        <taxon>Bacteria</taxon>
        <taxon>Pseudomonadati</taxon>
        <taxon>Pseudomonadota</taxon>
        <taxon>Gammaproteobacteria</taxon>
        <taxon>Oceanospirillales</taxon>
        <taxon>Halomonadaceae</taxon>
        <taxon>Salinicola</taxon>
    </lineage>
</organism>
<name>A0A1Q8SPG0_9GAMM</name>
<dbReference type="RefSeq" id="WP_075570915.1">
    <property type="nucleotide sequence ID" value="NZ_MSDO01000022.1"/>
</dbReference>
<dbReference type="STRING" id="404433.BTW07_14610"/>
<reference evidence="1 2" key="1">
    <citation type="submission" date="2016-12" db="EMBL/GenBank/DDBJ databases">
        <title>Draft genome sequences of strains Salinicola socius SMB35, Salinicola sp. MH3R3-1 and Chromohalobacter sp. SMB17 from the Verkhnekamsk potash mining region of Russia.</title>
        <authorList>
            <person name="Mavrodi D.V."/>
            <person name="Olsson B.E."/>
            <person name="Korsakova E.S."/>
            <person name="Pyankova A."/>
            <person name="Mavrodi O.V."/>
            <person name="Plotnikova E.G."/>
        </authorList>
    </citation>
    <scope>NUCLEOTIDE SEQUENCE [LARGE SCALE GENOMIC DNA]</scope>
    <source>
        <strain evidence="1 2">SMB35</strain>
    </source>
</reference>
<dbReference type="AlphaFoldDB" id="A0A1Q8SPG0"/>